<reference evidence="1 2" key="1">
    <citation type="submission" date="2014-07" db="EMBL/GenBank/DDBJ databases">
        <title>Draft Genome Sequence of Gephyronic Acid Producer, Cystobacter violaceus Strain Cb vi76.</title>
        <authorList>
            <person name="Stevens D.C."/>
            <person name="Young J."/>
            <person name="Carmichael R."/>
            <person name="Tan J."/>
            <person name="Taylor R.E."/>
        </authorList>
    </citation>
    <scope>NUCLEOTIDE SEQUENCE [LARGE SCALE GENOMIC DNA]</scope>
    <source>
        <strain evidence="1 2">Cb vi76</strain>
    </source>
</reference>
<dbReference type="RefSeq" id="WP_043389354.1">
    <property type="nucleotide sequence ID" value="NZ_JPMI01000009.1"/>
</dbReference>
<dbReference type="EMBL" id="JPMI01000009">
    <property type="protein sequence ID" value="KFA94532.1"/>
    <property type="molecule type" value="Genomic_DNA"/>
</dbReference>
<organism evidence="1 2">
    <name type="scientific">Archangium violaceum Cb vi76</name>
    <dbReference type="NCBI Taxonomy" id="1406225"/>
    <lineage>
        <taxon>Bacteria</taxon>
        <taxon>Pseudomonadati</taxon>
        <taxon>Myxococcota</taxon>
        <taxon>Myxococcia</taxon>
        <taxon>Myxococcales</taxon>
        <taxon>Cystobacterineae</taxon>
        <taxon>Archangiaceae</taxon>
        <taxon>Archangium</taxon>
    </lineage>
</organism>
<evidence type="ECO:0000313" key="1">
    <source>
        <dbReference type="EMBL" id="KFA94532.1"/>
    </source>
</evidence>
<comment type="caution">
    <text evidence="1">The sequence shown here is derived from an EMBL/GenBank/DDBJ whole genome shotgun (WGS) entry which is preliminary data.</text>
</comment>
<dbReference type="AlphaFoldDB" id="A0A084T1E7"/>
<proteinExistence type="predicted"/>
<evidence type="ECO:0000313" key="2">
    <source>
        <dbReference type="Proteomes" id="UP000028547"/>
    </source>
</evidence>
<protein>
    <recommendedName>
        <fullName evidence="3">Tetratricopeptide repeat protein</fullName>
    </recommendedName>
</protein>
<dbReference type="InterPro" id="IPR011990">
    <property type="entry name" value="TPR-like_helical_dom_sf"/>
</dbReference>
<accession>A0A084T1E7</accession>
<dbReference type="Proteomes" id="UP000028547">
    <property type="component" value="Unassembled WGS sequence"/>
</dbReference>
<sequence>MAHPSLDELTAMFQAARKAGEADKDNPEQLRIHRELLAACPAFTPNLLRLARLLQLIEQPSVDARESFSEAQRLLEQAVQSSERSAPSLVELGYFLDDLRNAPEDAFALHQEGAAKSLETLEYAWAGMIRHWTDTRTRESLSQALQLGERALKVFPESERILYYVTDARRYAAQQGMIPVGEE</sequence>
<evidence type="ECO:0008006" key="3">
    <source>
        <dbReference type="Google" id="ProtNLM"/>
    </source>
</evidence>
<dbReference type="Gene3D" id="1.25.40.10">
    <property type="entry name" value="Tetratricopeptide repeat domain"/>
    <property type="match status" value="1"/>
</dbReference>
<gene>
    <name evidence="1" type="ORF">Q664_02235</name>
</gene>
<name>A0A084T1E7_9BACT</name>